<dbReference type="NCBIfam" id="TIGR01453">
    <property type="entry name" value="grpIintron_endo"/>
    <property type="match status" value="1"/>
</dbReference>
<evidence type="ECO:0000256" key="2">
    <source>
        <dbReference type="ARBA" id="ARBA00022722"/>
    </source>
</evidence>
<feature type="non-terminal residue" evidence="7">
    <location>
        <position position="1"/>
    </location>
</feature>
<comment type="caution">
    <text evidence="7">The sequence shown here is derived from an EMBL/GenBank/DDBJ whole genome shotgun (WGS) entry which is preliminary data.</text>
</comment>
<organism evidence="7 8">
    <name type="scientific">Tremella mesenterica</name>
    <name type="common">Jelly fungus</name>
    <dbReference type="NCBI Taxonomy" id="5217"/>
    <lineage>
        <taxon>Eukaryota</taxon>
        <taxon>Fungi</taxon>
        <taxon>Dikarya</taxon>
        <taxon>Basidiomycota</taxon>
        <taxon>Agaricomycotina</taxon>
        <taxon>Tremellomycetes</taxon>
        <taxon>Tremellales</taxon>
        <taxon>Tremellaceae</taxon>
        <taxon>Tremella</taxon>
    </lineage>
</organism>
<dbReference type="Pfam" id="PF07460">
    <property type="entry name" value="NUMOD3"/>
    <property type="match status" value="1"/>
</dbReference>
<name>A0A4V1M2U9_TREME</name>
<dbReference type="InterPro" id="IPR003611">
    <property type="entry name" value="NUMOD3"/>
</dbReference>
<dbReference type="GO" id="GO:0004519">
    <property type="term" value="F:endonuclease activity"/>
    <property type="evidence" value="ECO:0007669"/>
    <property type="project" value="UniProtKB-KW"/>
</dbReference>
<dbReference type="Gene3D" id="3.40.1440.10">
    <property type="entry name" value="GIY-YIG endonuclease"/>
    <property type="match status" value="1"/>
</dbReference>
<evidence type="ECO:0000313" key="7">
    <source>
        <dbReference type="EMBL" id="RXK34630.1"/>
    </source>
</evidence>
<protein>
    <recommendedName>
        <fullName evidence="6">GIY-YIG domain-containing protein</fullName>
    </recommendedName>
</protein>
<evidence type="ECO:0000256" key="3">
    <source>
        <dbReference type="ARBA" id="ARBA00022759"/>
    </source>
</evidence>
<evidence type="ECO:0000313" key="8">
    <source>
        <dbReference type="Proteomes" id="UP000289152"/>
    </source>
</evidence>
<dbReference type="GO" id="GO:0016787">
    <property type="term" value="F:hydrolase activity"/>
    <property type="evidence" value="ECO:0007669"/>
    <property type="project" value="UniProtKB-KW"/>
</dbReference>
<dbReference type="SMART" id="SM00465">
    <property type="entry name" value="GIYc"/>
    <property type="match status" value="1"/>
</dbReference>
<dbReference type="SMART" id="SM00497">
    <property type="entry name" value="IENR1"/>
    <property type="match status" value="2"/>
</dbReference>
<dbReference type="CDD" id="cd10445">
    <property type="entry name" value="GIY-YIG_bI1_like"/>
    <property type="match status" value="1"/>
</dbReference>
<dbReference type="AlphaFoldDB" id="A0A4V1M2U9"/>
<dbReference type="SUPFAM" id="SSF82771">
    <property type="entry name" value="GIY-YIG endonuclease"/>
    <property type="match status" value="1"/>
</dbReference>
<accession>A0A4V1M2U9</accession>
<proteinExistence type="predicted"/>
<reference evidence="7 8" key="1">
    <citation type="submission" date="2016-06" db="EMBL/GenBank/DDBJ databases">
        <title>Evolution of pathogenesis and genome organization in the Tremellales.</title>
        <authorList>
            <person name="Cuomo C."/>
            <person name="Litvintseva A."/>
            <person name="Heitman J."/>
            <person name="Chen Y."/>
            <person name="Sun S."/>
            <person name="Springer D."/>
            <person name="Dromer F."/>
            <person name="Young S."/>
            <person name="Zeng Q."/>
            <person name="Chapman S."/>
            <person name="Gujja S."/>
            <person name="Saif S."/>
            <person name="Birren B."/>
        </authorList>
    </citation>
    <scope>NUCLEOTIDE SEQUENCE [LARGE SCALE GENOMIC DNA]</scope>
    <source>
        <strain evidence="7 8">ATCC 28783</strain>
    </source>
</reference>
<comment type="similarity">
    <text evidence="1">To endonucleases of group I introns of fungi and phage.</text>
</comment>
<dbReference type="EMBL" id="SDIL01000273">
    <property type="protein sequence ID" value="RXK34630.1"/>
    <property type="molecule type" value="Genomic_DNA"/>
</dbReference>
<evidence type="ECO:0000259" key="6">
    <source>
        <dbReference type="PROSITE" id="PS50164"/>
    </source>
</evidence>
<dbReference type="InterPro" id="IPR006350">
    <property type="entry name" value="Intron_endoG1"/>
</dbReference>
<dbReference type="PROSITE" id="PS50164">
    <property type="entry name" value="GIY_YIG"/>
    <property type="match status" value="1"/>
</dbReference>
<dbReference type="InterPro" id="IPR000305">
    <property type="entry name" value="GIY-YIG_endonuc"/>
</dbReference>
<dbReference type="SMART" id="SM00496">
    <property type="entry name" value="IENR2"/>
    <property type="match status" value="3"/>
</dbReference>
<dbReference type="InterPro" id="IPR003647">
    <property type="entry name" value="Intron_nuc_1_rpt"/>
</dbReference>
<dbReference type="SUPFAM" id="SSF64496">
    <property type="entry name" value="DNA-binding domain of intron-encoded endonucleases"/>
    <property type="match status" value="1"/>
</dbReference>
<keyword evidence="8" id="KW-1185">Reference proteome</keyword>
<keyword evidence="4" id="KW-0378">Hydrolase</keyword>
<dbReference type="InParanoid" id="A0A4V1M2U9"/>
<evidence type="ECO:0000256" key="1">
    <source>
        <dbReference type="ARBA" id="ARBA00010045"/>
    </source>
</evidence>
<evidence type="ECO:0000256" key="5">
    <source>
        <dbReference type="SAM" id="MobiDB-lite"/>
    </source>
</evidence>
<keyword evidence="3" id="KW-0255">Endonuclease</keyword>
<dbReference type="OrthoDB" id="5276050at2759"/>
<evidence type="ECO:0000256" key="4">
    <source>
        <dbReference type="ARBA" id="ARBA00022801"/>
    </source>
</evidence>
<keyword evidence="2" id="KW-0540">Nuclease</keyword>
<feature type="domain" description="GIY-YIG" evidence="6">
    <location>
        <begin position="59"/>
        <end position="148"/>
    </location>
</feature>
<sequence>FVTLFSTILKSSYRERINSVLALISSLYILNNLRHFSPAKVYPNFYNNRKEIRRDHKGKNSGIYMFINLADSTKCYVGQSSDIAGRINNYLNNSYLASKNNSNSPITKALQKHGQSGFSLVILEYVPISSLDQQETFWISLLNPYYNVLSGGAEGSLGFTHSEESKALIRNQRTGTSQSEETKRKISDANKGSNNSFFGKMHSRASLLRISVRKSLGVVYIYSNTWELLTVVTSVKKLSTFIEANYATIINLIRSGSMYRGGWYFTRTLVNPEDTPKISDQDSREAKELYKVIINSKDIRKPVFLFDAKSGNFIRRYNGIIECAHDLKMSNKTISKLMAVNGKSGNYIFSAHRVINVK</sequence>
<dbReference type="STRING" id="5217.A0A4V1M2U9"/>
<dbReference type="InterPro" id="IPR035901">
    <property type="entry name" value="GIY-YIG_endonuc_sf"/>
</dbReference>
<gene>
    <name evidence="7" type="ORF">M231_08114</name>
</gene>
<feature type="region of interest" description="Disordered" evidence="5">
    <location>
        <begin position="168"/>
        <end position="191"/>
    </location>
</feature>
<dbReference type="GO" id="GO:0003677">
    <property type="term" value="F:DNA binding"/>
    <property type="evidence" value="ECO:0007669"/>
    <property type="project" value="InterPro"/>
</dbReference>
<dbReference type="Pfam" id="PF01541">
    <property type="entry name" value="GIY-YIG"/>
    <property type="match status" value="1"/>
</dbReference>
<dbReference type="Proteomes" id="UP000289152">
    <property type="component" value="Unassembled WGS sequence"/>
</dbReference>